<evidence type="ECO:0000259" key="1">
    <source>
        <dbReference type="Pfam" id="PF00535"/>
    </source>
</evidence>
<sequence length="226" mass="25373">MLIDVIIPAFNEANAIGKVIADIPEFVRNIIVVNNNSNDDTRKVGLDAGAIVLDEPQKGYGKACLKGLSYLEQMDTPPELVVFLDADYSDFPEEMEKLIQPILHEDMDMVIGSRAKGSRENGSMTVPQVFGNWLATKLMCKLFDAEFSDLGPFRAIRWDKLQALNMQDVDYGWTIEMQIKAVKSGFSYTEVPVNYRKRIGVSKVSGTVKGVFGAGYKILYTIWKYR</sequence>
<keyword evidence="3" id="KW-1185">Reference proteome</keyword>
<dbReference type="AlphaFoldDB" id="A0A512C5R7"/>
<reference evidence="2 3" key="1">
    <citation type="submission" date="2019-07" db="EMBL/GenBank/DDBJ databases">
        <title>Whole genome shotgun sequence of Cyclobacterium qasimii NBRC 106168.</title>
        <authorList>
            <person name="Hosoyama A."/>
            <person name="Uohara A."/>
            <person name="Ohji S."/>
            <person name="Ichikawa N."/>
        </authorList>
    </citation>
    <scope>NUCLEOTIDE SEQUENCE [LARGE SCALE GENOMIC DNA]</scope>
    <source>
        <strain evidence="2 3">NBRC 106168</strain>
    </source>
</reference>
<dbReference type="InterPro" id="IPR029044">
    <property type="entry name" value="Nucleotide-diphossugar_trans"/>
</dbReference>
<gene>
    <name evidence="2" type="ORF">CQA01_00970</name>
</gene>
<keyword evidence="2" id="KW-0378">Hydrolase</keyword>
<dbReference type="Gene3D" id="3.90.550.10">
    <property type="entry name" value="Spore Coat Polysaccharide Biosynthesis Protein SpsA, Chain A"/>
    <property type="match status" value="1"/>
</dbReference>
<dbReference type="Pfam" id="PF00535">
    <property type="entry name" value="Glycos_transf_2"/>
    <property type="match status" value="1"/>
</dbReference>
<dbReference type="EMBL" id="BJYV01000001">
    <property type="protein sequence ID" value="GEO19563.1"/>
    <property type="molecule type" value="Genomic_DNA"/>
</dbReference>
<accession>A0A512C5R7</accession>
<evidence type="ECO:0000313" key="3">
    <source>
        <dbReference type="Proteomes" id="UP000321301"/>
    </source>
</evidence>
<dbReference type="Proteomes" id="UP000321301">
    <property type="component" value="Unassembled WGS sequence"/>
</dbReference>
<dbReference type="InterPro" id="IPR001173">
    <property type="entry name" value="Glyco_trans_2-like"/>
</dbReference>
<dbReference type="InterPro" id="IPR050256">
    <property type="entry name" value="Glycosyltransferase_2"/>
</dbReference>
<dbReference type="PANTHER" id="PTHR48090">
    <property type="entry name" value="UNDECAPRENYL-PHOSPHATE 4-DEOXY-4-FORMAMIDO-L-ARABINOSE TRANSFERASE-RELATED"/>
    <property type="match status" value="1"/>
</dbReference>
<dbReference type="RefSeq" id="WP_020889360.1">
    <property type="nucleotide sequence ID" value="NZ_BJYV01000001.1"/>
</dbReference>
<proteinExistence type="predicted"/>
<dbReference type="CDD" id="cd04179">
    <property type="entry name" value="DPM_DPG-synthase_like"/>
    <property type="match status" value="1"/>
</dbReference>
<evidence type="ECO:0000313" key="2">
    <source>
        <dbReference type="EMBL" id="GEO19563.1"/>
    </source>
</evidence>
<dbReference type="PANTHER" id="PTHR48090:SF7">
    <property type="entry name" value="RFBJ PROTEIN"/>
    <property type="match status" value="1"/>
</dbReference>
<name>A0A512C5R7_9BACT</name>
<dbReference type="SUPFAM" id="SSF53448">
    <property type="entry name" value="Nucleotide-diphospho-sugar transferases"/>
    <property type="match status" value="1"/>
</dbReference>
<organism evidence="2 3">
    <name type="scientific">Cyclobacterium qasimii</name>
    <dbReference type="NCBI Taxonomy" id="1350429"/>
    <lineage>
        <taxon>Bacteria</taxon>
        <taxon>Pseudomonadati</taxon>
        <taxon>Bacteroidota</taxon>
        <taxon>Cytophagia</taxon>
        <taxon>Cytophagales</taxon>
        <taxon>Cyclobacteriaceae</taxon>
        <taxon>Cyclobacterium</taxon>
    </lineage>
</organism>
<comment type="caution">
    <text evidence="2">The sequence shown here is derived from an EMBL/GenBank/DDBJ whole genome shotgun (WGS) entry which is preliminary data.</text>
</comment>
<dbReference type="GO" id="GO:0016787">
    <property type="term" value="F:hydrolase activity"/>
    <property type="evidence" value="ECO:0007669"/>
    <property type="project" value="UniProtKB-KW"/>
</dbReference>
<protein>
    <submittedName>
        <fullName evidence="2">Glycosyl hydrolase</fullName>
    </submittedName>
</protein>
<feature type="domain" description="Glycosyltransferase 2-like" evidence="1">
    <location>
        <begin position="5"/>
        <end position="156"/>
    </location>
</feature>